<gene>
    <name evidence="1" type="ORF">RhiirC2_747414</name>
</gene>
<protein>
    <submittedName>
        <fullName evidence="1">Uncharacterized protein</fullName>
    </submittedName>
</protein>
<evidence type="ECO:0000313" key="1">
    <source>
        <dbReference type="EMBL" id="PKK69996.1"/>
    </source>
</evidence>
<proteinExistence type="predicted"/>
<reference evidence="1 2" key="2">
    <citation type="submission" date="2017-10" db="EMBL/GenBank/DDBJ databases">
        <title>Extensive intraspecific genome diversity in a model arbuscular mycorrhizal fungus.</title>
        <authorList>
            <person name="Chen E.C.H."/>
            <person name="Morin E."/>
            <person name="Baudet D."/>
            <person name="Noel J."/>
            <person name="Ndikumana S."/>
            <person name="Charron P."/>
            <person name="St-Onge C."/>
            <person name="Giorgi J."/>
            <person name="Grigoriev I.V."/>
            <person name="Roux C."/>
            <person name="Martin F.M."/>
            <person name="Corradi N."/>
        </authorList>
    </citation>
    <scope>NUCLEOTIDE SEQUENCE [LARGE SCALE GENOMIC DNA]</scope>
    <source>
        <strain evidence="1 2">C2</strain>
    </source>
</reference>
<sequence>MMAIVIQRNNLAGIQHDASGVTKQILLTYLERNKKKIRQLDNPHSNVPKKLRHVIKWMLTNDYSHSPNS</sequence>
<name>A0A2N1N7V0_9GLOM</name>
<reference evidence="1 2" key="1">
    <citation type="submission" date="2016-04" db="EMBL/GenBank/DDBJ databases">
        <title>Genome analyses suggest a sexual origin of heterokaryosis in a supposedly ancient asexual fungus.</title>
        <authorList>
            <person name="Ropars J."/>
            <person name="Sedzielewska K."/>
            <person name="Noel J."/>
            <person name="Charron P."/>
            <person name="Farinelli L."/>
            <person name="Marton T."/>
            <person name="Kruger M."/>
            <person name="Pelin A."/>
            <person name="Brachmann A."/>
            <person name="Corradi N."/>
        </authorList>
    </citation>
    <scope>NUCLEOTIDE SEQUENCE [LARGE SCALE GENOMIC DNA]</scope>
    <source>
        <strain evidence="1 2">C2</strain>
    </source>
</reference>
<evidence type="ECO:0000313" key="2">
    <source>
        <dbReference type="Proteomes" id="UP000233469"/>
    </source>
</evidence>
<comment type="caution">
    <text evidence="1">The sequence shown here is derived from an EMBL/GenBank/DDBJ whole genome shotgun (WGS) entry which is preliminary data.</text>
</comment>
<feature type="non-terminal residue" evidence="1">
    <location>
        <position position="69"/>
    </location>
</feature>
<dbReference type="EMBL" id="LLXL01000664">
    <property type="protein sequence ID" value="PKK69996.1"/>
    <property type="molecule type" value="Genomic_DNA"/>
</dbReference>
<accession>A0A2N1N7V0</accession>
<dbReference type="VEuPathDB" id="FungiDB:FUN_013136"/>
<dbReference type="AlphaFoldDB" id="A0A2N1N7V0"/>
<organism evidence="1 2">
    <name type="scientific">Rhizophagus irregularis</name>
    <dbReference type="NCBI Taxonomy" id="588596"/>
    <lineage>
        <taxon>Eukaryota</taxon>
        <taxon>Fungi</taxon>
        <taxon>Fungi incertae sedis</taxon>
        <taxon>Mucoromycota</taxon>
        <taxon>Glomeromycotina</taxon>
        <taxon>Glomeromycetes</taxon>
        <taxon>Glomerales</taxon>
        <taxon>Glomeraceae</taxon>
        <taxon>Rhizophagus</taxon>
    </lineage>
</organism>
<dbReference type="Proteomes" id="UP000233469">
    <property type="component" value="Unassembled WGS sequence"/>
</dbReference>